<keyword evidence="5" id="KW-0539">Nucleus</keyword>
<dbReference type="GO" id="GO:0006303">
    <property type="term" value="P:double-strand break repair via nonhomologous end joining"/>
    <property type="evidence" value="ECO:0007669"/>
    <property type="project" value="UniProtKB-ARBA"/>
</dbReference>
<feature type="region of interest" description="Disordered" evidence="8">
    <location>
        <begin position="214"/>
        <end position="280"/>
    </location>
</feature>
<dbReference type="CDD" id="cd22285">
    <property type="entry name" value="HD_XLF_N"/>
    <property type="match status" value="1"/>
</dbReference>
<dbReference type="PANTHER" id="PTHR32235">
    <property type="entry name" value="NON-HOMOLOGOUS END-JOINING FACTOR 1"/>
    <property type="match status" value="1"/>
</dbReference>
<dbReference type="Gene3D" id="2.170.210.10">
    <property type="entry name" value="DNA double-strand break repair and VJ recombination XRCC4, N-terminal"/>
    <property type="match status" value="1"/>
</dbReference>
<dbReference type="InterPro" id="IPR038051">
    <property type="entry name" value="XRCC4-like_N_sf"/>
</dbReference>
<evidence type="ECO:0000259" key="9">
    <source>
        <dbReference type="Pfam" id="PF09302"/>
    </source>
</evidence>
<sequence>MWEPVRVEHNDYIIKKVSINGHHNVLLSNFVNIWGEEITSASLYGRCKHFNPLMEGEEENLVQWTLSQISDKANAKISIKECEDSVVMVINSKLAGVPFTIQFCLKVMTSHDLYKEITLPLLLMVQQLQAQKRSLFDLVKKKDIEITQYKLEGAQLSRGSIETAAFVEDQFEQSRTAIQIPGGFPAQPVSLFTQEIQNLYVDVIKNYENSKELKEAAQQNADTEGSGTQRTFSNSSPEKKRNHNLKPEENDRDHRHEKKEEDKLLIKHRKEAVKKKRLNL</sequence>
<dbReference type="InParanoid" id="A0A067QIR8"/>
<dbReference type="Pfam" id="PF09302">
    <property type="entry name" value="XLF"/>
    <property type="match status" value="1"/>
</dbReference>
<keyword evidence="3" id="KW-0238">DNA-binding</keyword>
<evidence type="ECO:0000256" key="3">
    <source>
        <dbReference type="ARBA" id="ARBA00023125"/>
    </source>
</evidence>
<accession>A0A067QIR8</accession>
<name>A0A067QIR8_ZOONE</name>
<feature type="domain" description="XLF-like N-terminal" evidence="9">
    <location>
        <begin position="1"/>
        <end position="106"/>
    </location>
</feature>
<evidence type="ECO:0000256" key="8">
    <source>
        <dbReference type="SAM" id="MobiDB-lite"/>
    </source>
</evidence>
<dbReference type="GO" id="GO:0032807">
    <property type="term" value="C:DNA ligase IV complex"/>
    <property type="evidence" value="ECO:0007669"/>
    <property type="project" value="TreeGrafter"/>
</dbReference>
<dbReference type="EMBL" id="KK853484">
    <property type="protein sequence ID" value="KDR07256.1"/>
    <property type="molecule type" value="Genomic_DNA"/>
</dbReference>
<evidence type="ECO:0000256" key="4">
    <source>
        <dbReference type="ARBA" id="ARBA00023204"/>
    </source>
</evidence>
<evidence type="ECO:0000313" key="10">
    <source>
        <dbReference type="EMBL" id="KDR07256.1"/>
    </source>
</evidence>
<evidence type="ECO:0000256" key="7">
    <source>
        <dbReference type="ARBA" id="ARBA00044529"/>
    </source>
</evidence>
<gene>
    <name evidence="10" type="ORF">L798_03260</name>
</gene>
<dbReference type="InterPro" id="IPR052287">
    <property type="entry name" value="NHEJ_factor"/>
</dbReference>
<dbReference type="Proteomes" id="UP000027135">
    <property type="component" value="Unassembled WGS sequence"/>
</dbReference>
<dbReference type="eggNOG" id="ENOG502S0R3">
    <property type="taxonomic scope" value="Eukaryota"/>
</dbReference>
<evidence type="ECO:0000256" key="1">
    <source>
        <dbReference type="ARBA" id="ARBA00004123"/>
    </source>
</evidence>
<protein>
    <recommendedName>
        <fullName evidence="7">Non-homologous end-joining factor 1</fullName>
    </recommendedName>
</protein>
<comment type="similarity">
    <text evidence="6">Belongs to the XRCC4-XLF family. XLF subfamily.</text>
</comment>
<dbReference type="GO" id="GO:0045027">
    <property type="term" value="F:DNA end binding"/>
    <property type="evidence" value="ECO:0007669"/>
    <property type="project" value="TreeGrafter"/>
</dbReference>
<dbReference type="AlphaFoldDB" id="A0A067QIR8"/>
<dbReference type="Gene3D" id="1.10.287.450">
    <property type="entry name" value="Helix hairpin bin"/>
    <property type="match status" value="1"/>
</dbReference>
<dbReference type="OMA" id="LPFYWHF"/>
<evidence type="ECO:0000256" key="6">
    <source>
        <dbReference type="ARBA" id="ARBA00025747"/>
    </source>
</evidence>
<feature type="compositionally biased region" description="Polar residues" evidence="8">
    <location>
        <begin position="217"/>
        <end position="236"/>
    </location>
</feature>
<dbReference type="InterPro" id="IPR015381">
    <property type="entry name" value="XLF-like_N"/>
</dbReference>
<keyword evidence="11" id="KW-1185">Reference proteome</keyword>
<keyword evidence="2" id="KW-0227">DNA damage</keyword>
<evidence type="ECO:0000313" key="11">
    <source>
        <dbReference type="Proteomes" id="UP000027135"/>
    </source>
</evidence>
<organism evidence="10 11">
    <name type="scientific">Zootermopsis nevadensis</name>
    <name type="common">Dampwood termite</name>
    <dbReference type="NCBI Taxonomy" id="136037"/>
    <lineage>
        <taxon>Eukaryota</taxon>
        <taxon>Metazoa</taxon>
        <taxon>Ecdysozoa</taxon>
        <taxon>Arthropoda</taxon>
        <taxon>Hexapoda</taxon>
        <taxon>Insecta</taxon>
        <taxon>Pterygota</taxon>
        <taxon>Neoptera</taxon>
        <taxon>Polyneoptera</taxon>
        <taxon>Dictyoptera</taxon>
        <taxon>Blattodea</taxon>
        <taxon>Blattoidea</taxon>
        <taxon>Termitoidae</taxon>
        <taxon>Termopsidae</taxon>
        <taxon>Zootermopsis</taxon>
    </lineage>
</organism>
<proteinExistence type="inferred from homology"/>
<dbReference type="OrthoDB" id="2155935at2759"/>
<dbReference type="STRING" id="136037.A0A067QIR8"/>
<feature type="compositionally biased region" description="Basic residues" evidence="8">
    <location>
        <begin position="266"/>
        <end position="280"/>
    </location>
</feature>
<evidence type="ECO:0000256" key="5">
    <source>
        <dbReference type="ARBA" id="ARBA00023242"/>
    </source>
</evidence>
<reference evidence="10 11" key="1">
    <citation type="journal article" date="2014" name="Nat. Commun.">
        <title>Molecular traces of alternative social organization in a termite genome.</title>
        <authorList>
            <person name="Terrapon N."/>
            <person name="Li C."/>
            <person name="Robertson H.M."/>
            <person name="Ji L."/>
            <person name="Meng X."/>
            <person name="Booth W."/>
            <person name="Chen Z."/>
            <person name="Childers C.P."/>
            <person name="Glastad K.M."/>
            <person name="Gokhale K."/>
            <person name="Gowin J."/>
            <person name="Gronenberg W."/>
            <person name="Hermansen R.A."/>
            <person name="Hu H."/>
            <person name="Hunt B.G."/>
            <person name="Huylmans A.K."/>
            <person name="Khalil S.M."/>
            <person name="Mitchell R.D."/>
            <person name="Munoz-Torres M.C."/>
            <person name="Mustard J.A."/>
            <person name="Pan H."/>
            <person name="Reese J.T."/>
            <person name="Scharf M.E."/>
            <person name="Sun F."/>
            <person name="Vogel H."/>
            <person name="Xiao J."/>
            <person name="Yang W."/>
            <person name="Yang Z."/>
            <person name="Yang Z."/>
            <person name="Zhou J."/>
            <person name="Zhu J."/>
            <person name="Brent C.S."/>
            <person name="Elsik C.G."/>
            <person name="Goodisman M.A."/>
            <person name="Liberles D.A."/>
            <person name="Roe R.M."/>
            <person name="Vargo E.L."/>
            <person name="Vilcinskas A."/>
            <person name="Wang J."/>
            <person name="Bornberg-Bauer E."/>
            <person name="Korb J."/>
            <person name="Zhang G."/>
            <person name="Liebig J."/>
        </authorList>
    </citation>
    <scope>NUCLEOTIDE SEQUENCE [LARGE SCALE GENOMIC DNA]</scope>
    <source>
        <tissue evidence="10">Whole organism</tissue>
    </source>
</reference>
<feature type="compositionally biased region" description="Basic and acidic residues" evidence="8">
    <location>
        <begin position="245"/>
        <end position="265"/>
    </location>
</feature>
<comment type="subcellular location">
    <subcellularLocation>
        <location evidence="1">Nucleus</location>
    </subcellularLocation>
</comment>
<keyword evidence="4" id="KW-0234">DNA repair</keyword>
<dbReference type="PANTHER" id="PTHR32235:SF1">
    <property type="entry name" value="NON-HOMOLOGOUS END-JOINING FACTOR 1"/>
    <property type="match status" value="1"/>
</dbReference>
<evidence type="ECO:0000256" key="2">
    <source>
        <dbReference type="ARBA" id="ARBA00022763"/>
    </source>
</evidence>